<sequence length="144" mass="15970">MSCQLLIHIIIMKKQRILVILTFFVPIVAFSQSPELWGTYTLTKKCGHDAVYIGPDKAEKHGGICLHYSKGVFEIHTSYTSNKNCTPGGTYVGPNRPDIHGGYCLWIKGRSLMTNYTTNKGCGKGVYAGPNRPDLHGGYCLFLQ</sequence>
<comment type="caution">
    <text evidence="1">The sequence shown here is derived from an EMBL/GenBank/DDBJ whole genome shotgun (WGS) entry which is preliminary data.</text>
</comment>
<gene>
    <name evidence="1" type="ORF">QUF54_02715</name>
</gene>
<protein>
    <submittedName>
        <fullName evidence="1">Uncharacterized protein</fullName>
    </submittedName>
</protein>
<accession>A0ABT7VSM7</accession>
<proteinExistence type="predicted"/>
<name>A0ABT7VSM7_9GAMM</name>
<dbReference type="Proteomes" id="UP001171945">
    <property type="component" value="Unassembled WGS sequence"/>
</dbReference>
<keyword evidence="2" id="KW-1185">Reference proteome</keyword>
<organism evidence="1 2">
    <name type="scientific">Candidatus Marithioploca araucensis</name>
    <dbReference type="NCBI Taxonomy" id="70273"/>
    <lineage>
        <taxon>Bacteria</taxon>
        <taxon>Pseudomonadati</taxon>
        <taxon>Pseudomonadota</taxon>
        <taxon>Gammaproteobacteria</taxon>
        <taxon>Thiotrichales</taxon>
        <taxon>Thiotrichaceae</taxon>
        <taxon>Candidatus Marithioploca</taxon>
    </lineage>
</organism>
<evidence type="ECO:0000313" key="2">
    <source>
        <dbReference type="Proteomes" id="UP001171945"/>
    </source>
</evidence>
<evidence type="ECO:0000313" key="1">
    <source>
        <dbReference type="EMBL" id="MDM8562246.1"/>
    </source>
</evidence>
<dbReference type="EMBL" id="JAUCGM010000095">
    <property type="protein sequence ID" value="MDM8562246.1"/>
    <property type="molecule type" value="Genomic_DNA"/>
</dbReference>
<reference evidence="1" key="1">
    <citation type="submission" date="2023-06" db="EMBL/GenBank/DDBJ databases">
        <title>Uncultivated large filamentous bacteria from sulfidic sediments reveal new species and different genomic features in energy metabolism and defense.</title>
        <authorList>
            <person name="Fonseca A."/>
        </authorList>
    </citation>
    <scope>NUCLEOTIDE SEQUENCE</scope>
    <source>
        <strain evidence="1">HSG4</strain>
    </source>
</reference>